<evidence type="ECO:0000259" key="1">
    <source>
        <dbReference type="Pfam" id="PF19054"/>
    </source>
</evidence>
<dbReference type="Pfam" id="PF19054">
    <property type="entry name" value="DUF5753"/>
    <property type="match status" value="1"/>
</dbReference>
<sequence length="144" mass="16229">MSEKRRLRLGWVGKQFSRNLALRLYLALLDEATLRRPVGDRPVMAAQLRRLVEQCRAKPQVDVRVIPFEAGPHTGLDGTYVLMEFAKARSIAYLEHKRSSLFLDASEEVEPFQRATAKDETRWILVALSGASPATAAHRATVSR</sequence>
<reference evidence="2 3" key="1">
    <citation type="journal article" date="2019" name="Int. J. Syst. Evol. Microbiol.">
        <title>The Global Catalogue of Microorganisms (GCM) 10K type strain sequencing project: providing services to taxonomists for standard genome sequencing and annotation.</title>
        <authorList>
            <consortium name="The Broad Institute Genomics Platform"/>
            <consortium name="The Broad Institute Genome Sequencing Center for Infectious Disease"/>
            <person name="Wu L."/>
            <person name="Ma J."/>
        </authorList>
    </citation>
    <scope>NUCLEOTIDE SEQUENCE [LARGE SCALE GENOMIC DNA]</scope>
    <source>
        <strain evidence="2 3">JCM 14545</strain>
    </source>
</reference>
<dbReference type="EMBL" id="BAAANN010000009">
    <property type="protein sequence ID" value="GAA1955791.1"/>
    <property type="molecule type" value="Genomic_DNA"/>
</dbReference>
<dbReference type="InterPro" id="IPR043917">
    <property type="entry name" value="DUF5753"/>
</dbReference>
<comment type="caution">
    <text evidence="2">The sequence shown here is derived from an EMBL/GenBank/DDBJ whole genome shotgun (WGS) entry which is preliminary data.</text>
</comment>
<evidence type="ECO:0000313" key="3">
    <source>
        <dbReference type="Proteomes" id="UP001501116"/>
    </source>
</evidence>
<proteinExistence type="predicted"/>
<accession>A0ABN2QR28</accession>
<name>A0ABN2QR28_9PSEU</name>
<organism evidence="2 3">
    <name type="scientific">Amycolatopsis minnesotensis</name>
    <dbReference type="NCBI Taxonomy" id="337894"/>
    <lineage>
        <taxon>Bacteria</taxon>
        <taxon>Bacillati</taxon>
        <taxon>Actinomycetota</taxon>
        <taxon>Actinomycetes</taxon>
        <taxon>Pseudonocardiales</taxon>
        <taxon>Pseudonocardiaceae</taxon>
        <taxon>Amycolatopsis</taxon>
    </lineage>
</organism>
<keyword evidence="3" id="KW-1185">Reference proteome</keyword>
<dbReference type="Proteomes" id="UP001501116">
    <property type="component" value="Unassembled WGS sequence"/>
</dbReference>
<protein>
    <recommendedName>
        <fullName evidence="1">DUF5753 domain-containing protein</fullName>
    </recommendedName>
</protein>
<gene>
    <name evidence="2" type="ORF">GCM10009754_26950</name>
</gene>
<evidence type="ECO:0000313" key="2">
    <source>
        <dbReference type="EMBL" id="GAA1955791.1"/>
    </source>
</evidence>
<feature type="domain" description="DUF5753" evidence="1">
    <location>
        <begin position="23"/>
        <end position="117"/>
    </location>
</feature>